<gene>
    <name evidence="5" type="primary">garL</name>
    <name evidence="5" type="ORF">GCA01S_096_00050</name>
</gene>
<organism evidence="5 6">
    <name type="scientific">Parageobacillus caldoxylosilyticus NBRC 107762</name>
    <dbReference type="NCBI Taxonomy" id="1220594"/>
    <lineage>
        <taxon>Bacteria</taxon>
        <taxon>Bacillati</taxon>
        <taxon>Bacillota</taxon>
        <taxon>Bacilli</taxon>
        <taxon>Bacillales</taxon>
        <taxon>Anoxybacillaceae</taxon>
        <taxon>Saccharococcus</taxon>
    </lineage>
</organism>
<accession>A0A023DL40</accession>
<comment type="similarity">
    <text evidence="1">Belongs to the HpcH/HpaI aldolase family.</text>
</comment>
<comment type="caution">
    <text evidence="5">The sequence shown here is derived from an EMBL/GenBank/DDBJ whole genome shotgun (WGS) entry which is preliminary data.</text>
</comment>
<proteinExistence type="inferred from homology"/>
<dbReference type="InterPro" id="IPR050251">
    <property type="entry name" value="HpcH-HpaI_aldolase"/>
</dbReference>
<dbReference type="EMBL" id="BAWO01000096">
    <property type="protein sequence ID" value="GAJ41766.1"/>
    <property type="molecule type" value="Genomic_DNA"/>
</dbReference>
<dbReference type="PANTHER" id="PTHR30502:SF0">
    <property type="entry name" value="PHOSPHOENOLPYRUVATE CARBOXYLASE FAMILY PROTEIN"/>
    <property type="match status" value="1"/>
</dbReference>
<keyword evidence="3" id="KW-0456">Lyase</keyword>
<evidence type="ECO:0000256" key="2">
    <source>
        <dbReference type="ARBA" id="ARBA00022723"/>
    </source>
</evidence>
<dbReference type="Gene3D" id="3.20.20.60">
    <property type="entry name" value="Phosphoenolpyruvate-binding domains"/>
    <property type="match status" value="1"/>
</dbReference>
<dbReference type="GO" id="GO:0046872">
    <property type="term" value="F:metal ion binding"/>
    <property type="evidence" value="ECO:0007669"/>
    <property type="project" value="UniProtKB-KW"/>
</dbReference>
<evidence type="ECO:0000259" key="4">
    <source>
        <dbReference type="Pfam" id="PF03328"/>
    </source>
</evidence>
<evidence type="ECO:0000313" key="5">
    <source>
        <dbReference type="EMBL" id="GAJ41766.1"/>
    </source>
</evidence>
<feature type="domain" description="HpcH/HpaI aldolase/citrate lyase" evidence="4">
    <location>
        <begin position="17"/>
        <end position="234"/>
    </location>
</feature>
<dbReference type="RefSeq" id="WP_042412283.1">
    <property type="nucleotide sequence ID" value="NZ_BAWO01000096.1"/>
</dbReference>
<dbReference type="InterPro" id="IPR040442">
    <property type="entry name" value="Pyrv_kinase-like_dom_sf"/>
</dbReference>
<dbReference type="GO" id="GO:0005737">
    <property type="term" value="C:cytoplasm"/>
    <property type="evidence" value="ECO:0007669"/>
    <property type="project" value="TreeGrafter"/>
</dbReference>
<protein>
    <submittedName>
        <fullName evidence="5">5-keto-4-deoxy-D-glucarate aldolase</fullName>
    </submittedName>
</protein>
<evidence type="ECO:0000256" key="3">
    <source>
        <dbReference type="ARBA" id="ARBA00023239"/>
    </source>
</evidence>
<keyword evidence="6" id="KW-1185">Reference proteome</keyword>
<dbReference type="GO" id="GO:0016832">
    <property type="term" value="F:aldehyde-lyase activity"/>
    <property type="evidence" value="ECO:0007669"/>
    <property type="project" value="TreeGrafter"/>
</dbReference>
<keyword evidence="2" id="KW-0479">Metal-binding</keyword>
<dbReference type="OrthoDB" id="86160at2"/>
<dbReference type="InterPro" id="IPR015813">
    <property type="entry name" value="Pyrv/PenolPyrv_kinase-like_dom"/>
</dbReference>
<dbReference type="AlphaFoldDB" id="A0A023DL40"/>
<dbReference type="Pfam" id="PF03328">
    <property type="entry name" value="HpcH_HpaI"/>
    <property type="match status" value="1"/>
</dbReference>
<dbReference type="SUPFAM" id="SSF51621">
    <property type="entry name" value="Phosphoenolpyruvate/pyruvate domain"/>
    <property type="match status" value="1"/>
</dbReference>
<dbReference type="Proteomes" id="UP000023561">
    <property type="component" value="Unassembled WGS sequence"/>
</dbReference>
<sequence>MFINHVKQLLKDGKQVFGLFCSIPNPLIVEMIGYAGYDFIIIDTEHASINPETVENMIRAAEAAGLTPFVRVSENSEGAILRALDAGAKGVVVPHIRTKEEAERAVRSSRYFPLGMRSLNGGRPARFGKESLTSYIQQANKEVMVIFMIEDEEGIKNLPDILSVPGVDMVLEGAADLSQSLGMPWQTRSSIVKKEIEKIFHISIEKQIPFCAIPRAHEDFVQWLNLGVQAFVVGDDRGIFFRTLRENLEFKKEYRKGSQSE</sequence>
<evidence type="ECO:0000313" key="6">
    <source>
        <dbReference type="Proteomes" id="UP000023561"/>
    </source>
</evidence>
<evidence type="ECO:0000256" key="1">
    <source>
        <dbReference type="ARBA" id="ARBA00005568"/>
    </source>
</evidence>
<reference evidence="5 6" key="1">
    <citation type="submission" date="2014-04" db="EMBL/GenBank/DDBJ databases">
        <title>Whole genome shotgun sequence of Geobacillus caldoxylosilyticus NBRC 107762.</title>
        <authorList>
            <person name="Hosoyama A."/>
            <person name="Hosoyama Y."/>
            <person name="Katano-Makiyama Y."/>
            <person name="Tsuchikane K."/>
            <person name="Ohji S."/>
            <person name="Ichikawa N."/>
            <person name="Yamazoe A."/>
            <person name="Fujita N."/>
        </authorList>
    </citation>
    <scope>NUCLEOTIDE SEQUENCE [LARGE SCALE GENOMIC DNA]</scope>
    <source>
        <strain evidence="5 6">NBRC 107762</strain>
    </source>
</reference>
<dbReference type="PANTHER" id="PTHR30502">
    <property type="entry name" value="2-KETO-3-DEOXY-L-RHAMNONATE ALDOLASE"/>
    <property type="match status" value="1"/>
</dbReference>
<dbReference type="InterPro" id="IPR005000">
    <property type="entry name" value="Aldolase/citrate-lyase_domain"/>
</dbReference>
<name>A0A023DL40_9BACL</name>